<evidence type="ECO:0000256" key="1">
    <source>
        <dbReference type="SAM" id="SignalP"/>
    </source>
</evidence>
<accession>A0A3S0ZGY3</accession>
<evidence type="ECO:0000313" key="3">
    <source>
        <dbReference type="Proteomes" id="UP000271974"/>
    </source>
</evidence>
<keyword evidence="3" id="KW-1185">Reference proteome</keyword>
<organism evidence="2 3">
    <name type="scientific">Elysia chlorotica</name>
    <name type="common">Eastern emerald elysia</name>
    <name type="synonym">Sea slug</name>
    <dbReference type="NCBI Taxonomy" id="188477"/>
    <lineage>
        <taxon>Eukaryota</taxon>
        <taxon>Metazoa</taxon>
        <taxon>Spiralia</taxon>
        <taxon>Lophotrochozoa</taxon>
        <taxon>Mollusca</taxon>
        <taxon>Gastropoda</taxon>
        <taxon>Heterobranchia</taxon>
        <taxon>Euthyneura</taxon>
        <taxon>Panpulmonata</taxon>
        <taxon>Sacoglossa</taxon>
        <taxon>Placobranchoidea</taxon>
        <taxon>Plakobranchidae</taxon>
        <taxon>Elysia</taxon>
    </lineage>
</organism>
<feature type="chain" id="PRO_5018692866" evidence="1">
    <location>
        <begin position="20"/>
        <end position="101"/>
    </location>
</feature>
<dbReference type="OrthoDB" id="6138003at2759"/>
<feature type="signal peptide" evidence="1">
    <location>
        <begin position="1"/>
        <end position="19"/>
    </location>
</feature>
<protein>
    <submittedName>
        <fullName evidence="2">Uncharacterized protein</fullName>
    </submittedName>
</protein>
<comment type="caution">
    <text evidence="2">The sequence shown here is derived from an EMBL/GenBank/DDBJ whole genome shotgun (WGS) entry which is preliminary data.</text>
</comment>
<proteinExistence type="predicted"/>
<dbReference type="Proteomes" id="UP000271974">
    <property type="component" value="Unassembled WGS sequence"/>
</dbReference>
<gene>
    <name evidence="2" type="ORF">EGW08_017603</name>
</gene>
<name>A0A3S0ZGY3_ELYCH</name>
<keyword evidence="1" id="KW-0732">Signal</keyword>
<reference evidence="2 3" key="1">
    <citation type="submission" date="2019-01" db="EMBL/GenBank/DDBJ databases">
        <title>A draft genome assembly of the solar-powered sea slug Elysia chlorotica.</title>
        <authorList>
            <person name="Cai H."/>
            <person name="Li Q."/>
            <person name="Fang X."/>
            <person name="Li J."/>
            <person name="Curtis N.E."/>
            <person name="Altenburger A."/>
            <person name="Shibata T."/>
            <person name="Feng M."/>
            <person name="Maeda T."/>
            <person name="Schwartz J.A."/>
            <person name="Shigenobu S."/>
            <person name="Lundholm N."/>
            <person name="Nishiyama T."/>
            <person name="Yang H."/>
            <person name="Hasebe M."/>
            <person name="Li S."/>
            <person name="Pierce S.K."/>
            <person name="Wang J."/>
        </authorList>
    </citation>
    <scope>NUCLEOTIDE SEQUENCE [LARGE SCALE GENOMIC DNA]</scope>
    <source>
        <strain evidence="2">EC2010</strain>
        <tissue evidence="2">Whole organism of an adult</tissue>
    </source>
</reference>
<dbReference type="AlphaFoldDB" id="A0A3S0ZGY3"/>
<dbReference type="EMBL" id="RQTK01000813">
    <property type="protein sequence ID" value="RUS74623.1"/>
    <property type="molecule type" value="Genomic_DNA"/>
</dbReference>
<evidence type="ECO:0000313" key="2">
    <source>
        <dbReference type="EMBL" id="RUS74623.1"/>
    </source>
</evidence>
<sequence>MKVTLAFFAALLAVGMCATVQMLIHHEVVYLYSQDHDMTVDHCTTKCDALFDLIAGHDEDRTDRLCHYECLCQKNNNCHTITASPQHVHRTTTSAPAVDQV</sequence>